<dbReference type="AlphaFoldDB" id="A0AAD5V221"/>
<dbReference type="Proteomes" id="UP001212997">
    <property type="component" value="Unassembled WGS sequence"/>
</dbReference>
<evidence type="ECO:0000313" key="2">
    <source>
        <dbReference type="Proteomes" id="UP001212997"/>
    </source>
</evidence>
<name>A0AAD5V221_9APHY</name>
<keyword evidence="2" id="KW-1185">Reference proteome</keyword>
<proteinExistence type="predicted"/>
<sequence length="130" mass="14720">MPENSLPFRPHRLDPKRPPTLYLHPRRSFLPLTVILNIHRKHLSKLAFPLRGQLSPFKTTLARDRPSKIIPEQLTTLSAPSGSFSPLLVSSLTQYIVRANTLSAFFTVNSDVRTRLPSFPSQPVHYTPPS</sequence>
<comment type="caution">
    <text evidence="1">The sequence shown here is derived from an EMBL/GenBank/DDBJ whole genome shotgun (WGS) entry which is preliminary data.</text>
</comment>
<evidence type="ECO:0000313" key="1">
    <source>
        <dbReference type="EMBL" id="KAJ3484107.1"/>
    </source>
</evidence>
<protein>
    <submittedName>
        <fullName evidence="1">Uncharacterized protein</fullName>
    </submittedName>
</protein>
<gene>
    <name evidence="1" type="ORF">NLI96_g5850</name>
</gene>
<reference evidence="1" key="1">
    <citation type="submission" date="2022-07" db="EMBL/GenBank/DDBJ databases">
        <title>Genome Sequence of Physisporinus lineatus.</title>
        <authorList>
            <person name="Buettner E."/>
        </authorList>
    </citation>
    <scope>NUCLEOTIDE SEQUENCE</scope>
    <source>
        <strain evidence="1">VT162</strain>
    </source>
</reference>
<organism evidence="1 2">
    <name type="scientific">Meripilus lineatus</name>
    <dbReference type="NCBI Taxonomy" id="2056292"/>
    <lineage>
        <taxon>Eukaryota</taxon>
        <taxon>Fungi</taxon>
        <taxon>Dikarya</taxon>
        <taxon>Basidiomycota</taxon>
        <taxon>Agaricomycotina</taxon>
        <taxon>Agaricomycetes</taxon>
        <taxon>Polyporales</taxon>
        <taxon>Meripilaceae</taxon>
        <taxon>Meripilus</taxon>
    </lineage>
</organism>
<dbReference type="EMBL" id="JANAWD010000201">
    <property type="protein sequence ID" value="KAJ3484107.1"/>
    <property type="molecule type" value="Genomic_DNA"/>
</dbReference>
<accession>A0AAD5V221</accession>